<accession>A0A317CDB0</accession>
<organism evidence="3 4">
    <name type="scientific">Leucothrix arctica</name>
    <dbReference type="NCBI Taxonomy" id="1481894"/>
    <lineage>
        <taxon>Bacteria</taxon>
        <taxon>Pseudomonadati</taxon>
        <taxon>Pseudomonadota</taxon>
        <taxon>Gammaproteobacteria</taxon>
        <taxon>Thiotrichales</taxon>
        <taxon>Thiotrichaceae</taxon>
        <taxon>Leucothrix</taxon>
    </lineage>
</organism>
<keyword evidence="1" id="KW-0812">Transmembrane</keyword>
<dbReference type="PANTHER" id="PTHR46663:SF2">
    <property type="entry name" value="GGDEF DOMAIN-CONTAINING PROTEIN"/>
    <property type="match status" value="1"/>
</dbReference>
<evidence type="ECO:0000256" key="1">
    <source>
        <dbReference type="SAM" id="Phobius"/>
    </source>
</evidence>
<gene>
    <name evidence="3" type="ORF">DKT75_09020</name>
</gene>
<dbReference type="Pfam" id="PF00990">
    <property type="entry name" value="GGDEF"/>
    <property type="match status" value="1"/>
</dbReference>
<feature type="transmembrane region" description="Helical" evidence="1">
    <location>
        <begin position="12"/>
        <end position="33"/>
    </location>
</feature>
<evidence type="ECO:0000259" key="2">
    <source>
        <dbReference type="PROSITE" id="PS50887"/>
    </source>
</evidence>
<sequence>MNLSQQYQLSNVLLTLLGPVLIVCIIISGSYVVSTYKDVTYSKQKTLWDVMQLDRELAHTKVEVKDYIHDISTAESLVLAYNILWSRIPTARNSFRKDLSLSERDNNEIDVLVGSLFEDVKRMEPIIVGQTEINKIALQEWLVKLEQHENAIRGNFIHDLASSSSRYARQTTATILKAATIPLFFIICFFLYLGYLLSALLNERKINQQMLDHDTMTGLHSRDFMMNTLKDLSESSSPFVLLAFDLNKFKTVNDKLGHHAGDKLLKYFASQLGSTLGQHGIAGRVGGDEFLCVFESTDQKTVNRYYGEFLLAIKQPCDIEGVSIQVSVSTGGVFSNNCDNHVACVLEQADRAMYEAKYQKLKTILWLNTDRRKVETQTKSIESSFSV</sequence>
<reference evidence="3 4" key="1">
    <citation type="submission" date="2018-05" db="EMBL/GenBank/DDBJ databases">
        <title>Leucothrix arctica sp. nov., isolated from Arctic seawater.</title>
        <authorList>
            <person name="Choi A."/>
            <person name="Baek K."/>
        </authorList>
    </citation>
    <scope>NUCLEOTIDE SEQUENCE [LARGE SCALE GENOMIC DNA]</scope>
    <source>
        <strain evidence="3 4">IMCC9719</strain>
    </source>
</reference>
<comment type="caution">
    <text evidence="3">The sequence shown here is derived from an EMBL/GenBank/DDBJ whole genome shotgun (WGS) entry which is preliminary data.</text>
</comment>
<keyword evidence="1" id="KW-0472">Membrane</keyword>
<proteinExistence type="predicted"/>
<dbReference type="PANTHER" id="PTHR46663">
    <property type="entry name" value="DIGUANYLATE CYCLASE DGCT-RELATED"/>
    <property type="match status" value="1"/>
</dbReference>
<dbReference type="RefSeq" id="WP_109823099.1">
    <property type="nucleotide sequence ID" value="NZ_QGKL01000028.1"/>
</dbReference>
<evidence type="ECO:0000313" key="4">
    <source>
        <dbReference type="Proteomes" id="UP000245506"/>
    </source>
</evidence>
<dbReference type="InterPro" id="IPR052163">
    <property type="entry name" value="DGC-Regulatory_Protein"/>
</dbReference>
<dbReference type="PROSITE" id="PS50887">
    <property type="entry name" value="GGDEF"/>
    <property type="match status" value="1"/>
</dbReference>
<keyword evidence="4" id="KW-1185">Reference proteome</keyword>
<dbReference type="NCBIfam" id="TIGR00254">
    <property type="entry name" value="GGDEF"/>
    <property type="match status" value="1"/>
</dbReference>
<dbReference type="Proteomes" id="UP000245506">
    <property type="component" value="Unassembled WGS sequence"/>
</dbReference>
<keyword evidence="1" id="KW-1133">Transmembrane helix</keyword>
<dbReference type="SMART" id="SM00267">
    <property type="entry name" value="GGDEF"/>
    <property type="match status" value="1"/>
</dbReference>
<name>A0A317CDB0_9GAMM</name>
<dbReference type="InterPro" id="IPR029787">
    <property type="entry name" value="Nucleotide_cyclase"/>
</dbReference>
<dbReference type="AlphaFoldDB" id="A0A317CDB0"/>
<dbReference type="InterPro" id="IPR000160">
    <property type="entry name" value="GGDEF_dom"/>
</dbReference>
<dbReference type="EMBL" id="QGKL01000028">
    <property type="protein sequence ID" value="PWQ96518.1"/>
    <property type="molecule type" value="Genomic_DNA"/>
</dbReference>
<dbReference type="SUPFAM" id="SSF55073">
    <property type="entry name" value="Nucleotide cyclase"/>
    <property type="match status" value="1"/>
</dbReference>
<dbReference type="OrthoDB" id="5623595at2"/>
<dbReference type="Gene3D" id="3.30.70.270">
    <property type="match status" value="1"/>
</dbReference>
<dbReference type="CDD" id="cd01949">
    <property type="entry name" value="GGDEF"/>
    <property type="match status" value="1"/>
</dbReference>
<feature type="transmembrane region" description="Helical" evidence="1">
    <location>
        <begin position="175"/>
        <end position="201"/>
    </location>
</feature>
<dbReference type="InterPro" id="IPR043128">
    <property type="entry name" value="Rev_trsase/Diguanyl_cyclase"/>
</dbReference>
<feature type="domain" description="GGDEF" evidence="2">
    <location>
        <begin position="237"/>
        <end position="369"/>
    </location>
</feature>
<evidence type="ECO:0000313" key="3">
    <source>
        <dbReference type="EMBL" id="PWQ96518.1"/>
    </source>
</evidence>
<protein>
    <recommendedName>
        <fullName evidence="2">GGDEF domain-containing protein</fullName>
    </recommendedName>
</protein>